<protein>
    <recommendedName>
        <fullName evidence="1">Ribonuclease H2 subunit B wHTH domain-containing protein</fullName>
    </recommendedName>
</protein>
<evidence type="ECO:0000259" key="1">
    <source>
        <dbReference type="Pfam" id="PF09468"/>
    </source>
</evidence>
<dbReference type="STRING" id="52247.A0A4T0WZG7"/>
<gene>
    <name evidence="2" type="ORF">CANINC_003588</name>
</gene>
<dbReference type="Proteomes" id="UP000307173">
    <property type="component" value="Unassembled WGS sequence"/>
</dbReference>
<feature type="domain" description="Ribonuclease H2 subunit B wHTH" evidence="1">
    <location>
        <begin position="114"/>
        <end position="260"/>
    </location>
</feature>
<dbReference type="OrthoDB" id="3997550at2759"/>
<dbReference type="AlphaFoldDB" id="A0A4T0WZG7"/>
<proteinExistence type="predicted"/>
<accession>A0A4T0WZG7</accession>
<reference evidence="2 3" key="1">
    <citation type="journal article" date="2019" name="Front. Genet.">
        <title>Whole-Genome Sequencing of the Opportunistic Yeast Pathogen Candida inconspicua Uncovers Its Hybrid Origin.</title>
        <authorList>
            <person name="Mixao V."/>
            <person name="Hansen A.P."/>
            <person name="Saus E."/>
            <person name="Boekhout T."/>
            <person name="Lass-Florl C."/>
            <person name="Gabaldon T."/>
        </authorList>
    </citation>
    <scope>NUCLEOTIDE SEQUENCE [LARGE SCALE GENOMIC DNA]</scope>
    <source>
        <strain evidence="2 3">CBS 180</strain>
    </source>
</reference>
<sequence>MTVDELISEEADSYRVVIVPDNCENSNFVIWESKHPVTNELTSFVIHQDNNGESKVLYIMDQLHWDNSTVKNAEKATDGTSFRCLFITQEGLPDALVQGVSPEIYVLSRFSPIYFLLSYFKSTIVKNQGDDSDSKQRLLSYTDLVDAITESQSPLKDLVDQFCFDLKPFIERICERVEVPSMDSDDEDNGGEFFYKPSLALITKFIDSKVTEIVNLSRSEEKLCTLKLRVQSMFAGEMPLDVKDLYWRKQALKFLSLYVDAWYINETENAFVHDYTKLNNFISESKKHFDAQAVLEESLEMMQGSSASIKRGKLTKTIKTSKKATVKVKSGALDMFFKKKET</sequence>
<comment type="caution">
    <text evidence="2">The sequence shown here is derived from an EMBL/GenBank/DDBJ whole genome shotgun (WGS) entry which is preliminary data.</text>
</comment>
<organism evidence="2 3">
    <name type="scientific">Pichia inconspicua</name>
    <dbReference type="NCBI Taxonomy" id="52247"/>
    <lineage>
        <taxon>Eukaryota</taxon>
        <taxon>Fungi</taxon>
        <taxon>Dikarya</taxon>
        <taxon>Ascomycota</taxon>
        <taxon>Saccharomycotina</taxon>
        <taxon>Pichiomycetes</taxon>
        <taxon>Pichiales</taxon>
        <taxon>Pichiaceae</taxon>
        <taxon>Pichia</taxon>
    </lineage>
</organism>
<dbReference type="InterPro" id="IPR019024">
    <property type="entry name" value="RNase_H2_suB_wHTH"/>
</dbReference>
<name>A0A4T0WZG7_9ASCO</name>
<keyword evidence="3" id="KW-1185">Reference proteome</keyword>
<dbReference type="EMBL" id="SELW01000569">
    <property type="protein sequence ID" value="TID20471.1"/>
    <property type="molecule type" value="Genomic_DNA"/>
</dbReference>
<dbReference type="Pfam" id="PF09468">
    <property type="entry name" value="RNase_H2-Ydr279"/>
    <property type="match status" value="1"/>
</dbReference>
<evidence type="ECO:0000313" key="2">
    <source>
        <dbReference type="EMBL" id="TID20471.1"/>
    </source>
</evidence>
<evidence type="ECO:0000313" key="3">
    <source>
        <dbReference type="Proteomes" id="UP000307173"/>
    </source>
</evidence>